<dbReference type="Pfam" id="PF01370">
    <property type="entry name" value="Epimerase"/>
    <property type="match status" value="1"/>
</dbReference>
<proteinExistence type="predicted"/>
<comment type="caution">
    <text evidence="2">The sequence shown here is derived from an EMBL/GenBank/DDBJ whole genome shotgun (WGS) entry which is preliminary data.</text>
</comment>
<name>A0ABS0GFV3_9VIBR</name>
<dbReference type="Proteomes" id="UP000597206">
    <property type="component" value="Unassembled WGS sequence"/>
</dbReference>
<dbReference type="InterPro" id="IPR001509">
    <property type="entry name" value="Epimerase_deHydtase"/>
</dbReference>
<sequence length="35" mass="3786">MKILITGGAGFIGYAVVRQIINHTQDSVINVDKLT</sequence>
<reference evidence="2 3" key="1">
    <citation type="submission" date="2020-11" db="EMBL/GenBank/DDBJ databases">
        <title>Vibrio nitrifigilis sp. nov., a marine nitrogen-fixing bacterium isolated from the lagoon sediment of an islet inside an atoll.</title>
        <authorList>
            <person name="Wang L.-T."/>
            <person name="Shieh W.Y."/>
        </authorList>
    </citation>
    <scope>NUCLEOTIDE SEQUENCE [LARGE SCALE GENOMIC DNA]</scope>
    <source>
        <strain evidence="2 3">NFV-1</strain>
    </source>
</reference>
<dbReference type="SUPFAM" id="SSF51735">
    <property type="entry name" value="NAD(P)-binding Rossmann-fold domains"/>
    <property type="match status" value="1"/>
</dbReference>
<evidence type="ECO:0000313" key="2">
    <source>
        <dbReference type="EMBL" id="MBF9001220.1"/>
    </source>
</evidence>
<evidence type="ECO:0000313" key="3">
    <source>
        <dbReference type="Proteomes" id="UP000597206"/>
    </source>
</evidence>
<protein>
    <submittedName>
        <fullName evidence="2">NAD-dependent epimerase/dehydratase family protein</fullName>
    </submittedName>
</protein>
<dbReference type="Gene3D" id="3.40.50.720">
    <property type="entry name" value="NAD(P)-binding Rossmann-like Domain"/>
    <property type="match status" value="1"/>
</dbReference>
<keyword evidence="3" id="KW-1185">Reference proteome</keyword>
<evidence type="ECO:0000259" key="1">
    <source>
        <dbReference type="Pfam" id="PF01370"/>
    </source>
</evidence>
<dbReference type="InterPro" id="IPR036291">
    <property type="entry name" value="NAD(P)-bd_dom_sf"/>
</dbReference>
<organism evidence="2 3">
    <name type="scientific">Vibrio nitrifigilis</name>
    <dbReference type="NCBI Taxonomy" id="2789781"/>
    <lineage>
        <taxon>Bacteria</taxon>
        <taxon>Pseudomonadati</taxon>
        <taxon>Pseudomonadota</taxon>
        <taxon>Gammaproteobacteria</taxon>
        <taxon>Vibrionales</taxon>
        <taxon>Vibrionaceae</taxon>
        <taxon>Vibrio</taxon>
    </lineage>
</organism>
<dbReference type="EMBL" id="JADPMR010000001">
    <property type="protein sequence ID" value="MBF9001220.1"/>
    <property type="molecule type" value="Genomic_DNA"/>
</dbReference>
<gene>
    <name evidence="2" type="ORF">I1A42_11755</name>
</gene>
<accession>A0ABS0GFV3</accession>
<feature type="domain" description="NAD-dependent epimerase/dehydratase" evidence="1">
    <location>
        <begin position="3"/>
        <end position="34"/>
    </location>
</feature>